<dbReference type="InterPro" id="IPR003719">
    <property type="entry name" value="Phenazine_PhzF-like"/>
</dbReference>
<dbReference type="PANTHER" id="PTHR13774">
    <property type="entry name" value="PHENAZINE BIOSYNTHESIS PROTEIN"/>
    <property type="match status" value="1"/>
</dbReference>
<dbReference type="Proteomes" id="UP000813462">
    <property type="component" value="Unassembled WGS sequence"/>
</dbReference>
<dbReference type="OrthoDB" id="75169at2759"/>
<gene>
    <name evidence="3" type="ORF">FEM48_Zijuj09G0037100</name>
</gene>
<name>A0A978UQP8_ZIZJJ</name>
<evidence type="ECO:0000256" key="1">
    <source>
        <dbReference type="ARBA" id="ARBA00008270"/>
    </source>
</evidence>
<evidence type="ECO:0000313" key="4">
    <source>
        <dbReference type="Proteomes" id="UP000813462"/>
    </source>
</evidence>
<dbReference type="Pfam" id="PF02567">
    <property type="entry name" value="PhzC-PhzF"/>
    <property type="match status" value="1"/>
</dbReference>
<dbReference type="GO" id="GO:0016853">
    <property type="term" value="F:isomerase activity"/>
    <property type="evidence" value="ECO:0007669"/>
    <property type="project" value="UniProtKB-KW"/>
</dbReference>
<sequence length="302" mass="32915">MGIETIKYSVVDAFTESAFKGNPAVVVLLEEDNKKDDKWFQTVAMEFNMPVTCYLTRHKNNTHHGPYKNHNISINPMFSLRWFSPTVEVNLCGHGTLAAAHSLFESGLIDSNIIEFVTASGVLTAKRVSKNGEGAQKSFYIELNVPTVPITSEFDSVELSMISKALGTTGASIIDNKRTAADDHLVVLPSAKSVVDLQPDFDAVQKCPGRGIIVTGIAPPDSGLDFYSRFLYPKLGVNEDAVCGSAHCPLAQYWCKQLGKCDLHACAASRRGGVINIHLEEQNQRVLLLGKAFTVMKGALLV</sequence>
<accession>A0A978UQP8</accession>
<comment type="caution">
    <text evidence="3">The sequence shown here is derived from an EMBL/GenBank/DDBJ whole genome shotgun (WGS) entry which is preliminary data.</text>
</comment>
<dbReference type="NCBIfam" id="TIGR00654">
    <property type="entry name" value="PhzF_family"/>
    <property type="match status" value="1"/>
</dbReference>
<protein>
    <submittedName>
        <fullName evidence="3">Uncharacterized protein</fullName>
    </submittedName>
</protein>
<reference evidence="3" key="1">
    <citation type="journal article" date="2021" name="Front. Plant Sci.">
        <title>Chromosome-Scale Genome Assembly for Chinese Sour Jujube and Insights Into Its Genome Evolution and Domestication Signature.</title>
        <authorList>
            <person name="Shen L.-Y."/>
            <person name="Luo H."/>
            <person name="Wang X.-L."/>
            <person name="Wang X.-M."/>
            <person name="Qiu X.-J."/>
            <person name="Liu H."/>
            <person name="Zhou S.-S."/>
            <person name="Jia K.-H."/>
            <person name="Nie S."/>
            <person name="Bao Y.-T."/>
            <person name="Zhang R.-G."/>
            <person name="Yun Q.-Z."/>
            <person name="Chai Y.-H."/>
            <person name="Lu J.-Y."/>
            <person name="Li Y."/>
            <person name="Zhao S.-W."/>
            <person name="Mao J.-F."/>
            <person name="Jia S.-G."/>
            <person name="Mao Y.-M."/>
        </authorList>
    </citation>
    <scope>NUCLEOTIDE SEQUENCE</scope>
    <source>
        <strain evidence="3">AT0</strain>
        <tissue evidence="3">Leaf</tissue>
    </source>
</reference>
<keyword evidence="2" id="KW-0413">Isomerase</keyword>
<dbReference type="AlphaFoldDB" id="A0A978UQP8"/>
<organism evidence="3 4">
    <name type="scientific">Ziziphus jujuba var. spinosa</name>
    <dbReference type="NCBI Taxonomy" id="714518"/>
    <lineage>
        <taxon>Eukaryota</taxon>
        <taxon>Viridiplantae</taxon>
        <taxon>Streptophyta</taxon>
        <taxon>Embryophyta</taxon>
        <taxon>Tracheophyta</taxon>
        <taxon>Spermatophyta</taxon>
        <taxon>Magnoliopsida</taxon>
        <taxon>eudicotyledons</taxon>
        <taxon>Gunneridae</taxon>
        <taxon>Pentapetalae</taxon>
        <taxon>rosids</taxon>
        <taxon>fabids</taxon>
        <taxon>Rosales</taxon>
        <taxon>Rhamnaceae</taxon>
        <taxon>Paliureae</taxon>
        <taxon>Ziziphus</taxon>
    </lineage>
</organism>
<evidence type="ECO:0000256" key="2">
    <source>
        <dbReference type="ARBA" id="ARBA00023235"/>
    </source>
</evidence>
<dbReference type="PIRSF" id="PIRSF016184">
    <property type="entry name" value="PhzC_PhzF"/>
    <property type="match status" value="1"/>
</dbReference>
<proteinExistence type="inferred from homology"/>
<dbReference type="PANTHER" id="PTHR13774:SF17">
    <property type="entry name" value="PHENAZINE BIOSYNTHESIS-LIKE DOMAIN-CONTAINING PROTEIN"/>
    <property type="match status" value="1"/>
</dbReference>
<dbReference type="EMBL" id="JAEACU010000009">
    <property type="protein sequence ID" value="KAH7517198.1"/>
    <property type="molecule type" value="Genomic_DNA"/>
</dbReference>
<evidence type="ECO:0000313" key="3">
    <source>
        <dbReference type="EMBL" id="KAH7517198.1"/>
    </source>
</evidence>
<dbReference type="GO" id="GO:0005737">
    <property type="term" value="C:cytoplasm"/>
    <property type="evidence" value="ECO:0007669"/>
    <property type="project" value="TreeGrafter"/>
</dbReference>
<dbReference type="Gene3D" id="3.10.310.10">
    <property type="entry name" value="Diaminopimelate Epimerase, Chain A, domain 1"/>
    <property type="match status" value="2"/>
</dbReference>
<dbReference type="SUPFAM" id="SSF54506">
    <property type="entry name" value="Diaminopimelate epimerase-like"/>
    <property type="match status" value="1"/>
</dbReference>
<comment type="similarity">
    <text evidence="1">Belongs to the PhzF family.</text>
</comment>